<name>A0ACC6JVM3_9PSED</name>
<comment type="caution">
    <text evidence="1">The sequence shown here is derived from an EMBL/GenBank/DDBJ whole genome shotgun (WGS) entry which is preliminary data.</text>
</comment>
<organism evidence="1 2">
    <name type="scientific">Pseudomonas synxantha</name>
    <dbReference type="NCBI Taxonomy" id="47883"/>
    <lineage>
        <taxon>Bacteria</taxon>
        <taxon>Pseudomonadati</taxon>
        <taxon>Pseudomonadota</taxon>
        <taxon>Gammaproteobacteria</taxon>
        <taxon>Pseudomonadales</taxon>
        <taxon>Pseudomonadaceae</taxon>
        <taxon>Pseudomonas</taxon>
    </lineage>
</organism>
<accession>A0ACC6JVM3</accession>
<dbReference type="Proteomes" id="UP001259420">
    <property type="component" value="Unassembled WGS sequence"/>
</dbReference>
<reference evidence="1" key="1">
    <citation type="submission" date="2023-07" db="EMBL/GenBank/DDBJ databases">
        <title>Sorghum-associated microbial communities from plants grown in Nebraska, USA.</title>
        <authorList>
            <person name="Schachtman D."/>
        </authorList>
    </citation>
    <scope>NUCLEOTIDE SEQUENCE</scope>
    <source>
        <strain evidence="1">BE46</strain>
    </source>
</reference>
<keyword evidence="2" id="KW-1185">Reference proteome</keyword>
<evidence type="ECO:0000313" key="2">
    <source>
        <dbReference type="Proteomes" id="UP001259420"/>
    </source>
</evidence>
<evidence type="ECO:0000313" key="1">
    <source>
        <dbReference type="EMBL" id="MDR6610307.1"/>
    </source>
</evidence>
<gene>
    <name evidence="1" type="ORF">J2X87_005413</name>
</gene>
<dbReference type="EMBL" id="JAVDSD010000019">
    <property type="protein sequence ID" value="MDR6610307.1"/>
    <property type="molecule type" value="Genomic_DNA"/>
</dbReference>
<protein>
    <submittedName>
        <fullName evidence="1">Catalase</fullName>
    </submittedName>
</protein>
<proteinExistence type="predicted"/>
<sequence>MLITLWLRLGAFLGKLLLWLLGLGVLGWAFATAWFAWQHRGPVSAQELIPDAEAAMTQDIIQTAVRIVDQHRESTRYLRDAHAKAHGCVKAEVQVLPELPGELRQGVFSEPGKTWQATMRLSNGNAYPQFDSIRDARGMAIKLFDVPGKPLLSDQPGRGEQDFVMFSHPNFFVSNVAEYRQNVAAQADGKKMMAFFPGRDPRTWQVRHLFIALATLSPAPSSPTQATYFSVSPYKFGEANAKFRVMPDPASCPTYNLPEQNRKLPNFLRNALNQQLSTDRVPACFVLQIQRQDANKFMPIEDTSIEWRESDAPFDTVARINVPAQDFDTPALNLQCDNQSFNPWFGIEAHRPIGGINRLRKAVYEAVNDYRHRRNAEQ</sequence>